<dbReference type="AlphaFoldDB" id="A0A0V1BS31"/>
<protein>
    <submittedName>
        <fullName evidence="1">Uncharacterized protein</fullName>
    </submittedName>
</protein>
<dbReference type="InParanoid" id="A0A0V1BS31"/>
<sequence>MIREWVISFKVEKQTFVLNCICCVQKLENKTKVLCAQPDFCAKDWSSNGNEKDKITHQHLKAASLVSLLKDTTGLKFSIATTLSYRLKFAYFKRRQSD</sequence>
<gene>
    <name evidence="1" type="ORF">T01_3426</name>
</gene>
<dbReference type="Proteomes" id="UP000054776">
    <property type="component" value="Unassembled WGS sequence"/>
</dbReference>
<keyword evidence="2" id="KW-1185">Reference proteome</keyword>
<reference evidence="1 2" key="1">
    <citation type="submission" date="2015-01" db="EMBL/GenBank/DDBJ databases">
        <title>Evolution of Trichinella species and genotypes.</title>
        <authorList>
            <person name="Korhonen P.K."/>
            <person name="Edoardo P."/>
            <person name="Giuseppe L.R."/>
            <person name="Gasser R.B."/>
        </authorList>
    </citation>
    <scope>NUCLEOTIDE SEQUENCE [LARGE SCALE GENOMIC DNA]</scope>
    <source>
        <strain evidence="1">ISS3</strain>
    </source>
</reference>
<dbReference type="EMBL" id="JYDH01000016">
    <property type="protein sequence ID" value="KRY39814.1"/>
    <property type="molecule type" value="Genomic_DNA"/>
</dbReference>
<evidence type="ECO:0000313" key="1">
    <source>
        <dbReference type="EMBL" id="KRY39814.1"/>
    </source>
</evidence>
<accession>A0A0V1BS31</accession>
<evidence type="ECO:0000313" key="2">
    <source>
        <dbReference type="Proteomes" id="UP000054776"/>
    </source>
</evidence>
<comment type="caution">
    <text evidence="1">The sequence shown here is derived from an EMBL/GenBank/DDBJ whole genome shotgun (WGS) entry which is preliminary data.</text>
</comment>
<name>A0A0V1BS31_TRISP</name>
<organism evidence="1 2">
    <name type="scientific">Trichinella spiralis</name>
    <name type="common">Trichina worm</name>
    <dbReference type="NCBI Taxonomy" id="6334"/>
    <lineage>
        <taxon>Eukaryota</taxon>
        <taxon>Metazoa</taxon>
        <taxon>Ecdysozoa</taxon>
        <taxon>Nematoda</taxon>
        <taxon>Enoplea</taxon>
        <taxon>Dorylaimia</taxon>
        <taxon>Trichinellida</taxon>
        <taxon>Trichinellidae</taxon>
        <taxon>Trichinella</taxon>
    </lineage>
</organism>
<proteinExistence type="predicted"/>